<evidence type="ECO:0000256" key="1">
    <source>
        <dbReference type="ARBA" id="ARBA00011049"/>
    </source>
</evidence>
<keyword evidence="13" id="KW-0966">Cell projection</keyword>
<keyword evidence="4 11" id="KW-0145">Chemotaxis</keyword>
<evidence type="ECO:0000256" key="7">
    <source>
        <dbReference type="ARBA" id="ARBA00023136"/>
    </source>
</evidence>
<evidence type="ECO:0000256" key="11">
    <source>
        <dbReference type="PIRNR" id="PIRNR002888"/>
    </source>
</evidence>
<keyword evidence="5 11" id="KW-0997">Cell inner membrane</keyword>
<dbReference type="NCBIfam" id="TIGR01397">
    <property type="entry name" value="fliM_switch"/>
    <property type="match status" value="1"/>
</dbReference>
<accession>A0ABM6RWC8</accession>
<dbReference type="InterPro" id="IPR028976">
    <property type="entry name" value="CheC-like_sf"/>
</dbReference>
<feature type="domain" description="Flagellar motor switch protein FliN-like C-terminal" evidence="12">
    <location>
        <begin position="254"/>
        <end position="322"/>
    </location>
</feature>
<dbReference type="EMBL" id="CP026378">
    <property type="protein sequence ID" value="AUY23571.1"/>
    <property type="molecule type" value="Genomic_DNA"/>
</dbReference>
<evidence type="ECO:0000256" key="4">
    <source>
        <dbReference type="ARBA" id="ARBA00022500"/>
    </source>
</evidence>
<dbReference type="InterPro" id="IPR036429">
    <property type="entry name" value="SpoA-like_sf"/>
</dbReference>
<dbReference type="SUPFAM" id="SSF101801">
    <property type="entry name" value="Surface presentation of antigens (SPOA)"/>
    <property type="match status" value="1"/>
</dbReference>
<dbReference type="Pfam" id="PF01052">
    <property type="entry name" value="FliMN_C"/>
    <property type="match status" value="1"/>
</dbReference>
<comment type="subcellular location">
    <subcellularLocation>
        <location evidence="11">Cell inner membrane</location>
        <topology evidence="11">Peripheral membrane protein</topology>
    </subcellularLocation>
    <subcellularLocation>
        <location evidence="11">Bacterial flagellum basal body</location>
    </subcellularLocation>
</comment>
<organism evidence="13 14">
    <name type="scientific">Mixta calida</name>
    <dbReference type="NCBI Taxonomy" id="665913"/>
    <lineage>
        <taxon>Bacteria</taxon>
        <taxon>Pseudomonadati</taxon>
        <taxon>Pseudomonadota</taxon>
        <taxon>Gammaproteobacteria</taxon>
        <taxon>Enterobacterales</taxon>
        <taxon>Erwiniaceae</taxon>
        <taxon>Mixta</taxon>
    </lineage>
</organism>
<dbReference type="Gene3D" id="3.40.1550.10">
    <property type="entry name" value="CheC-like"/>
    <property type="match status" value="1"/>
</dbReference>
<evidence type="ECO:0000313" key="13">
    <source>
        <dbReference type="EMBL" id="AUY23571.1"/>
    </source>
</evidence>
<dbReference type="GeneID" id="84631316"/>
<protein>
    <recommendedName>
        <fullName evidence="2 10">Flagellar motor switch protein FliM</fullName>
    </recommendedName>
</protein>
<keyword evidence="13" id="KW-0969">Cilium</keyword>
<evidence type="ECO:0000313" key="14">
    <source>
        <dbReference type="Proteomes" id="UP000237673"/>
    </source>
</evidence>
<evidence type="ECO:0000256" key="2">
    <source>
        <dbReference type="ARBA" id="ARBA00021898"/>
    </source>
</evidence>
<evidence type="ECO:0000256" key="3">
    <source>
        <dbReference type="ARBA" id="ARBA00022475"/>
    </source>
</evidence>
<name>A0ABM6RWC8_9GAMM</name>
<dbReference type="Proteomes" id="UP000237673">
    <property type="component" value="Chromosome"/>
</dbReference>
<gene>
    <name evidence="13" type="ORF">C2E16_00690</name>
</gene>
<sequence length="337" mass="38212">MSDSILSQAEIDRLLNGGNNSEIEHAADQRLSEDAIKPYDPNTQRRVVRERLHSLEIINERFARQFRMGLFNLLRRSPDITAGNIKIQPYHEFARNLPVPTNLNLVHMNPLRGTALFVFSPSLVFMAVDNLFGGDGRFPTKVEGREFTPTEQRIIKRMLSMALEAYDYAWSSIFKLETEYVRAEIQVKFTNITSSPNDIVVTTPFYVEIGSQSGEFDICIPFSIIEPLRELLTNPPLENSRQEDDHWRTVLASQVKDTELELVANFTEVQTRLSKILALQAGDVIPLDKPDYVEACVDGFPVLAGKYGCVNGQYALKVEQLLNPTLPSLDKEQCPHE</sequence>
<dbReference type="Pfam" id="PF02154">
    <property type="entry name" value="FliM"/>
    <property type="match status" value="1"/>
</dbReference>
<dbReference type="Gene3D" id="2.30.330.10">
    <property type="entry name" value="SpoA-like"/>
    <property type="match status" value="1"/>
</dbReference>
<evidence type="ECO:0000256" key="5">
    <source>
        <dbReference type="ARBA" id="ARBA00022519"/>
    </source>
</evidence>
<dbReference type="PANTHER" id="PTHR30034:SF3">
    <property type="entry name" value="FLAGELLAR MOTOR SWITCH PROTEIN FLIM"/>
    <property type="match status" value="1"/>
</dbReference>
<keyword evidence="14" id="KW-1185">Reference proteome</keyword>
<dbReference type="SUPFAM" id="SSF103039">
    <property type="entry name" value="CheC-like"/>
    <property type="match status" value="1"/>
</dbReference>
<proteinExistence type="inferred from homology"/>
<evidence type="ECO:0000256" key="9">
    <source>
        <dbReference type="ARBA" id="ARBA00025044"/>
    </source>
</evidence>
<evidence type="ECO:0000256" key="8">
    <source>
        <dbReference type="ARBA" id="ARBA00023143"/>
    </source>
</evidence>
<comment type="function">
    <text evidence="9 11">FliM is one of three proteins (FliG, FliN, FliM) that forms the rotor-mounted switch complex (C ring), located at the base of the basal body. This complex interacts with the CheY and CheZ chemotaxis proteins, in addition to contacting components of the motor that determine the direction of flagellar rotation.</text>
</comment>
<evidence type="ECO:0000256" key="10">
    <source>
        <dbReference type="NCBIfam" id="TIGR01397"/>
    </source>
</evidence>
<keyword evidence="6 11" id="KW-0283">Flagellar rotation</keyword>
<dbReference type="PRINTS" id="PR00955">
    <property type="entry name" value="FLGMOTORFLIM"/>
</dbReference>
<reference evidence="13 14" key="1">
    <citation type="submission" date="2018-01" db="EMBL/GenBank/DDBJ databases">
        <title>Complete and assembled Genome of Pantoea calida DSM22759T.</title>
        <authorList>
            <person name="Stevens M.J.A."/>
            <person name="Zurfluh K."/>
            <person name="Stephan R."/>
        </authorList>
    </citation>
    <scope>NUCLEOTIDE SEQUENCE [LARGE SCALE GENOMIC DNA]</scope>
    <source>
        <strain evidence="13 14">DSM 22759</strain>
    </source>
</reference>
<evidence type="ECO:0000259" key="12">
    <source>
        <dbReference type="Pfam" id="PF01052"/>
    </source>
</evidence>
<dbReference type="PANTHER" id="PTHR30034">
    <property type="entry name" value="FLAGELLAR MOTOR SWITCH PROTEIN FLIM"/>
    <property type="match status" value="1"/>
</dbReference>
<comment type="similarity">
    <text evidence="1 11">Belongs to the FliM family.</text>
</comment>
<keyword evidence="8 11" id="KW-0975">Bacterial flagellum</keyword>
<keyword evidence="3 11" id="KW-1003">Cell membrane</keyword>
<keyword evidence="13" id="KW-0282">Flagellum</keyword>
<dbReference type="InterPro" id="IPR001543">
    <property type="entry name" value="FliN-like_C"/>
</dbReference>
<evidence type="ECO:0000256" key="6">
    <source>
        <dbReference type="ARBA" id="ARBA00022779"/>
    </source>
</evidence>
<dbReference type="RefSeq" id="WP_084971583.1">
    <property type="nucleotide sequence ID" value="NZ_CAXOMJ010000005.1"/>
</dbReference>
<keyword evidence="7 11" id="KW-0472">Membrane</keyword>
<dbReference type="PIRSF" id="PIRSF002888">
    <property type="entry name" value="FliM"/>
    <property type="match status" value="1"/>
</dbReference>
<dbReference type="InterPro" id="IPR001689">
    <property type="entry name" value="Flag_FliM"/>
</dbReference>
<dbReference type="CDD" id="cd17908">
    <property type="entry name" value="FliM"/>
    <property type="match status" value="1"/>
</dbReference>